<feature type="compositionally biased region" description="Basic and acidic residues" evidence="1">
    <location>
        <begin position="1"/>
        <end position="11"/>
    </location>
</feature>
<evidence type="ECO:0000256" key="1">
    <source>
        <dbReference type="SAM" id="MobiDB-lite"/>
    </source>
</evidence>
<sequence length="89" mass="9687">MTDDNRERVEAHTTPASTEAPAIGTLVVDEARKRLGVVMDDVGGRLQIRPPSGGREWDADPVHVRSAREDEILRVRVAATAAMVQGRSL</sequence>
<proteinExistence type="predicted"/>
<dbReference type="OrthoDB" id="3855669at2"/>
<name>A0A5P2CDD6_STRVZ</name>
<feature type="region of interest" description="Disordered" evidence="1">
    <location>
        <begin position="1"/>
        <end position="20"/>
    </location>
</feature>
<dbReference type="EMBL" id="CP029192">
    <property type="protein sequence ID" value="QES39331.1"/>
    <property type="molecule type" value="Genomic_DNA"/>
</dbReference>
<accession>A0A5P2CDD6</accession>
<dbReference type="AlphaFoldDB" id="A0A5P2CDD6"/>
<reference evidence="2 3" key="1">
    <citation type="submission" date="2018-05" db="EMBL/GenBank/DDBJ databases">
        <title>Streptomyces venezuelae.</title>
        <authorList>
            <person name="Kim W."/>
            <person name="Lee N."/>
            <person name="Cho B.-K."/>
        </authorList>
    </citation>
    <scope>NUCLEOTIDE SEQUENCE [LARGE SCALE GENOMIC DNA]</scope>
    <source>
        <strain evidence="2 3">ATCC 14584</strain>
    </source>
</reference>
<organism evidence="2 3">
    <name type="scientific">Streptomyces venezuelae</name>
    <dbReference type="NCBI Taxonomy" id="54571"/>
    <lineage>
        <taxon>Bacteria</taxon>
        <taxon>Bacillati</taxon>
        <taxon>Actinomycetota</taxon>
        <taxon>Actinomycetes</taxon>
        <taxon>Kitasatosporales</taxon>
        <taxon>Streptomycetaceae</taxon>
        <taxon>Streptomyces</taxon>
    </lineage>
</organism>
<dbReference type="Proteomes" id="UP000322927">
    <property type="component" value="Chromosome"/>
</dbReference>
<protein>
    <submittedName>
        <fullName evidence="2">Uncharacterized protein</fullName>
    </submittedName>
</protein>
<evidence type="ECO:0000313" key="3">
    <source>
        <dbReference type="Proteomes" id="UP000322927"/>
    </source>
</evidence>
<evidence type="ECO:0000313" key="2">
    <source>
        <dbReference type="EMBL" id="QES39331.1"/>
    </source>
</evidence>
<gene>
    <name evidence="2" type="ORF">DEJ48_28270</name>
</gene>
<dbReference type="RefSeq" id="WP_150219038.1">
    <property type="nucleotide sequence ID" value="NZ_CP029192.1"/>
</dbReference>